<accession>A0A7W9FQ83</accession>
<evidence type="ECO:0000313" key="2">
    <source>
        <dbReference type="EMBL" id="MBB5754803.1"/>
    </source>
</evidence>
<proteinExistence type="predicted"/>
<evidence type="ECO:0000313" key="3">
    <source>
        <dbReference type="Proteomes" id="UP000523821"/>
    </source>
</evidence>
<dbReference type="Pfam" id="PF11391">
    <property type="entry name" value="DUF2798"/>
    <property type="match status" value="1"/>
</dbReference>
<reference evidence="2 3" key="1">
    <citation type="submission" date="2020-08" db="EMBL/GenBank/DDBJ databases">
        <title>Genomic Encyclopedia of Type Strains, Phase IV (KMG-IV): sequencing the most valuable type-strain genomes for metagenomic binning, comparative biology and taxonomic classification.</title>
        <authorList>
            <person name="Goeker M."/>
        </authorList>
    </citation>
    <scope>NUCLEOTIDE SEQUENCE [LARGE SCALE GENOMIC DNA]</scope>
    <source>
        <strain evidence="2 3">DSM 16268</strain>
    </source>
</reference>
<comment type="caution">
    <text evidence="2">The sequence shown here is derived from an EMBL/GenBank/DDBJ whole genome shotgun (WGS) entry which is preliminary data.</text>
</comment>
<keyword evidence="1" id="KW-1133">Transmembrane helix</keyword>
<sequence length="73" mass="8246">MTTRKTLILAQIFITFMMAFAMSGIMSMIALGPTLHWLSVWPKQFLIAWPIAFCLTLVVSRLGFTLAARLTRV</sequence>
<feature type="transmembrane region" description="Helical" evidence="1">
    <location>
        <begin position="12"/>
        <end position="35"/>
    </location>
</feature>
<dbReference type="RefSeq" id="WP_183858236.1">
    <property type="nucleotide sequence ID" value="NZ_JACHOO010000010.1"/>
</dbReference>
<gene>
    <name evidence="2" type="ORF">GGQ63_003895</name>
</gene>
<keyword evidence="1" id="KW-0812">Transmembrane</keyword>
<name>A0A7W9FQ83_9HYPH</name>
<dbReference type="AlphaFoldDB" id="A0A7W9FQ83"/>
<keyword evidence="3" id="KW-1185">Reference proteome</keyword>
<organism evidence="2 3">
    <name type="scientific">Prosthecomicrobium pneumaticum</name>
    <dbReference type="NCBI Taxonomy" id="81895"/>
    <lineage>
        <taxon>Bacteria</taxon>
        <taxon>Pseudomonadati</taxon>
        <taxon>Pseudomonadota</taxon>
        <taxon>Alphaproteobacteria</taxon>
        <taxon>Hyphomicrobiales</taxon>
        <taxon>Kaistiaceae</taxon>
        <taxon>Prosthecomicrobium</taxon>
    </lineage>
</organism>
<protein>
    <submittedName>
        <fullName evidence="2">Uncharacterized protein</fullName>
    </submittedName>
</protein>
<dbReference type="InterPro" id="IPR021529">
    <property type="entry name" value="DUF2798"/>
</dbReference>
<dbReference type="Proteomes" id="UP000523821">
    <property type="component" value="Unassembled WGS sequence"/>
</dbReference>
<keyword evidence="1" id="KW-0472">Membrane</keyword>
<evidence type="ECO:0000256" key="1">
    <source>
        <dbReference type="SAM" id="Phobius"/>
    </source>
</evidence>
<dbReference type="EMBL" id="JACHOO010000010">
    <property type="protein sequence ID" value="MBB5754803.1"/>
    <property type="molecule type" value="Genomic_DNA"/>
</dbReference>
<feature type="transmembrane region" description="Helical" evidence="1">
    <location>
        <begin position="47"/>
        <end position="68"/>
    </location>
</feature>